<evidence type="ECO:0000256" key="1">
    <source>
        <dbReference type="ARBA" id="ARBA00022737"/>
    </source>
</evidence>
<dbReference type="InterPro" id="IPR004088">
    <property type="entry name" value="KH_dom_type_1"/>
</dbReference>
<keyword evidence="2" id="KW-0694">RNA-binding</keyword>
<dbReference type="InterPro" id="IPR004087">
    <property type="entry name" value="KH_dom"/>
</dbReference>
<keyword evidence="1" id="KW-0677">Repeat</keyword>
<dbReference type="InterPro" id="IPR036612">
    <property type="entry name" value="KH_dom_type_1_sf"/>
</dbReference>
<dbReference type="Gene3D" id="3.30.1370.10">
    <property type="entry name" value="K Homology domain, type 1"/>
    <property type="match status" value="3"/>
</dbReference>
<dbReference type="Pfam" id="PF00013">
    <property type="entry name" value="KH_1"/>
    <property type="match status" value="3"/>
</dbReference>
<evidence type="ECO:0000256" key="2">
    <source>
        <dbReference type="PROSITE-ProRule" id="PRU00117"/>
    </source>
</evidence>
<feature type="region of interest" description="Disordered" evidence="3">
    <location>
        <begin position="347"/>
        <end position="371"/>
    </location>
</feature>
<accession>A0A7S2S4V9</accession>
<proteinExistence type="predicted"/>
<gene>
    <name evidence="5" type="ORF">QSP1433_LOCUS9845</name>
</gene>
<dbReference type="GO" id="GO:0003723">
    <property type="term" value="F:RNA binding"/>
    <property type="evidence" value="ECO:0007669"/>
    <property type="project" value="UniProtKB-UniRule"/>
</dbReference>
<name>A0A7S2S4V9_9STRA</name>
<sequence length="507" mass="56297">MIPFVSREGSPIQGIGPRASLLSPDAGAFCQSDGLARNQEGEHLRIDNPLLVWALTLPGTAVQSDDYSQTLDFILQCKDNDPVKAEQFLKQTLKLLQSSKQVEPNEDELVRAELDERESCTFQKFFNDEVDTKPTTLVLLVPGQAYIIGHLIGKSGAEISKIENSSDVTIRVDSKNKMPIGSLERRVYVLGSVANCVHTQQLITERIHEKLKEEGVKQELIKIAIPHEGVPHLIGKGGSSIKRLQELSGARIQVEQETSIVPGTVGRAVTIQGSRYQRSMAQYLISRQMVENRSTKKEWQGGVPQPFVQNYDFGSISSDLQTEELGVIPCQHLEYFPGLAVGLETETKGKPRNYSNPTIAGSGDSQYTSGPSYPCNMNKNTWFNSNNTQQQSDPLYQAACRSNDIHEQVHEQEQKFAREDLACSIPYSFETLVPDHSVGHIIGRSGSVITDIQRRSRAKISFTKNQADPSVQIVTILGSSQAIHHAHALISEKVVEHMRDRDPFQTL</sequence>
<evidence type="ECO:0000256" key="3">
    <source>
        <dbReference type="SAM" id="MobiDB-lite"/>
    </source>
</evidence>
<feature type="compositionally biased region" description="Polar residues" evidence="3">
    <location>
        <begin position="353"/>
        <end position="371"/>
    </location>
</feature>
<evidence type="ECO:0000313" key="5">
    <source>
        <dbReference type="EMBL" id="CAD9688337.1"/>
    </source>
</evidence>
<dbReference type="PROSITE" id="PS50084">
    <property type="entry name" value="KH_TYPE_1"/>
    <property type="match status" value="3"/>
</dbReference>
<feature type="domain" description="K Homology" evidence="4">
    <location>
        <begin position="217"/>
        <end position="290"/>
    </location>
</feature>
<organism evidence="5">
    <name type="scientific">Mucochytrium quahogii</name>
    <dbReference type="NCBI Taxonomy" id="96639"/>
    <lineage>
        <taxon>Eukaryota</taxon>
        <taxon>Sar</taxon>
        <taxon>Stramenopiles</taxon>
        <taxon>Bigyra</taxon>
        <taxon>Labyrinthulomycetes</taxon>
        <taxon>Thraustochytrida</taxon>
        <taxon>Thraustochytriidae</taxon>
        <taxon>Mucochytrium</taxon>
    </lineage>
</organism>
<evidence type="ECO:0000259" key="4">
    <source>
        <dbReference type="SMART" id="SM00322"/>
    </source>
</evidence>
<feature type="domain" description="K Homology" evidence="4">
    <location>
        <begin position="133"/>
        <end position="208"/>
    </location>
</feature>
<dbReference type="PANTHER" id="PTHR10288">
    <property type="entry name" value="KH DOMAIN CONTAINING RNA BINDING PROTEIN"/>
    <property type="match status" value="1"/>
</dbReference>
<feature type="domain" description="K Homology" evidence="4">
    <location>
        <begin position="425"/>
        <end position="495"/>
    </location>
</feature>
<dbReference type="SUPFAM" id="SSF54791">
    <property type="entry name" value="Eukaryotic type KH-domain (KH-domain type I)"/>
    <property type="match status" value="3"/>
</dbReference>
<dbReference type="CDD" id="cd00105">
    <property type="entry name" value="KH-I"/>
    <property type="match status" value="1"/>
</dbReference>
<dbReference type="AlphaFoldDB" id="A0A7S2S4V9"/>
<dbReference type="EMBL" id="HBHK01015651">
    <property type="protein sequence ID" value="CAD9688337.1"/>
    <property type="molecule type" value="Transcribed_RNA"/>
</dbReference>
<protein>
    <recommendedName>
        <fullName evidence="4">K Homology domain-containing protein</fullName>
    </recommendedName>
</protein>
<dbReference type="SMART" id="SM00322">
    <property type="entry name" value="KH"/>
    <property type="match status" value="3"/>
</dbReference>
<reference evidence="5" key="1">
    <citation type="submission" date="2021-01" db="EMBL/GenBank/DDBJ databases">
        <authorList>
            <person name="Corre E."/>
            <person name="Pelletier E."/>
            <person name="Niang G."/>
            <person name="Scheremetjew M."/>
            <person name="Finn R."/>
            <person name="Kale V."/>
            <person name="Holt S."/>
            <person name="Cochrane G."/>
            <person name="Meng A."/>
            <person name="Brown T."/>
            <person name="Cohen L."/>
        </authorList>
    </citation>
    <scope>NUCLEOTIDE SEQUENCE</scope>
    <source>
        <strain evidence="5">NY070348D</strain>
    </source>
</reference>